<dbReference type="PROSITE" id="PS51257">
    <property type="entry name" value="PROKAR_LIPOPROTEIN"/>
    <property type="match status" value="1"/>
</dbReference>
<accession>A0A1Q2GZH2</accession>
<proteinExistence type="predicted"/>
<keyword evidence="1" id="KW-0732">Signal</keyword>
<sequence length="219" mass="24475">MTNLVKKLICIAGVSLLISGCNLLQSQPNKVTTETAQSTTNDYDFSQMLQQVENDKVDEYKDSSQFIPSKHHKILANYVEQMALDLTETMRIEQGISIAVASFVDLDATLKTTNQLGNQLSETFMHQLQKFGYNTVDFKTADLITVNNQGDFAFSRDTSKLAKNNIASHILSGTLIYRENGVEVNARVINVQSKRLAASSRKLIPLYVLNKEDIYLSSN</sequence>
<dbReference type="KEGG" id="paln:B0W48_12250"/>
<feature type="chain" id="PRO_5012704405" evidence="1">
    <location>
        <begin position="27"/>
        <end position="219"/>
    </location>
</feature>
<evidence type="ECO:0000259" key="2">
    <source>
        <dbReference type="Pfam" id="PF17680"/>
    </source>
</evidence>
<gene>
    <name evidence="3" type="ORF">B0W48_12250</name>
</gene>
<feature type="signal peptide" evidence="1">
    <location>
        <begin position="1"/>
        <end position="26"/>
    </location>
</feature>
<keyword evidence="3" id="KW-0282">Flagellum</keyword>
<name>A0A1Q2GZH2_9GAMM</name>
<reference evidence="3 4" key="1">
    <citation type="submission" date="2017-02" db="EMBL/GenBank/DDBJ databases">
        <title>Complete genome sequence of the cold-active Pseudoalteromonas aliena strain EH1 isolated from Arctic seawater.</title>
        <authorList>
            <person name="Kim E."/>
            <person name="Heo E."/>
            <person name="Kim H."/>
            <person name="Kim D."/>
        </authorList>
    </citation>
    <scope>NUCLEOTIDE SEQUENCE [LARGE SCALE GENOMIC DNA]</scope>
    <source>
        <strain evidence="3 4">EH1</strain>
    </source>
</reference>
<dbReference type="Proteomes" id="UP000188243">
    <property type="component" value="Chromosome"/>
</dbReference>
<protein>
    <submittedName>
        <fullName evidence="3">Flagellar biosynthesis protein FlgO</fullName>
    </submittedName>
</protein>
<evidence type="ECO:0000256" key="1">
    <source>
        <dbReference type="SAM" id="SignalP"/>
    </source>
</evidence>
<dbReference type="Pfam" id="PF17680">
    <property type="entry name" value="FlgO"/>
    <property type="match status" value="1"/>
</dbReference>
<dbReference type="AlphaFoldDB" id="A0A1Q2GZH2"/>
<evidence type="ECO:0000313" key="3">
    <source>
        <dbReference type="EMBL" id="AQQ00503.1"/>
    </source>
</evidence>
<dbReference type="RefSeq" id="WP_077537191.1">
    <property type="nucleotide sequence ID" value="NZ_CP019628.1"/>
</dbReference>
<keyword evidence="3" id="KW-0969">Cilium</keyword>
<evidence type="ECO:0000313" key="4">
    <source>
        <dbReference type="Proteomes" id="UP000188243"/>
    </source>
</evidence>
<keyword evidence="3" id="KW-0966">Cell projection</keyword>
<dbReference type="EMBL" id="CP019628">
    <property type="protein sequence ID" value="AQQ00503.1"/>
    <property type="molecule type" value="Genomic_DNA"/>
</dbReference>
<dbReference type="InterPro" id="IPR041215">
    <property type="entry name" value="FlgO_dom"/>
</dbReference>
<dbReference type="STRING" id="247523.B0W48_12250"/>
<feature type="domain" description="FlgO" evidence="2">
    <location>
        <begin position="80"/>
        <end position="208"/>
    </location>
</feature>
<organism evidence="3 4">
    <name type="scientific">Pseudoalteromonas aliena</name>
    <dbReference type="NCBI Taxonomy" id="247523"/>
    <lineage>
        <taxon>Bacteria</taxon>
        <taxon>Pseudomonadati</taxon>
        <taxon>Pseudomonadota</taxon>
        <taxon>Gammaproteobacteria</taxon>
        <taxon>Alteromonadales</taxon>
        <taxon>Pseudoalteromonadaceae</taxon>
        <taxon>Pseudoalteromonas</taxon>
    </lineage>
</organism>